<dbReference type="PANTHER" id="PTHR33154">
    <property type="entry name" value="TRANSCRIPTIONAL REGULATOR, ARSR FAMILY"/>
    <property type="match status" value="1"/>
</dbReference>
<evidence type="ECO:0000256" key="1">
    <source>
        <dbReference type="ARBA" id="ARBA00023015"/>
    </source>
</evidence>
<reference evidence="5 6" key="1">
    <citation type="journal article" date="2018" name="Environ. Microbiol.">
        <title>Novel energy conservation strategies and behaviour of Pelotomaculum schinkii driving syntrophic propionate catabolism.</title>
        <authorList>
            <person name="Hidalgo-Ahumada C.A.P."/>
            <person name="Nobu M.K."/>
            <person name="Narihiro T."/>
            <person name="Tamaki H."/>
            <person name="Liu W.T."/>
            <person name="Kamagata Y."/>
            <person name="Stams A.J.M."/>
            <person name="Imachi H."/>
            <person name="Sousa D.Z."/>
        </authorList>
    </citation>
    <scope>NUCLEOTIDE SEQUENCE [LARGE SCALE GENOMIC DNA]</scope>
    <source>
        <strain evidence="5 6">MGP</strain>
    </source>
</reference>
<dbReference type="SMART" id="SM00418">
    <property type="entry name" value="HTH_ARSR"/>
    <property type="match status" value="1"/>
</dbReference>
<dbReference type="InterPro" id="IPR036388">
    <property type="entry name" value="WH-like_DNA-bd_sf"/>
</dbReference>
<keyword evidence="6" id="KW-1185">Reference proteome</keyword>
<dbReference type="PROSITE" id="PS50987">
    <property type="entry name" value="HTH_ARSR_2"/>
    <property type="match status" value="1"/>
</dbReference>
<dbReference type="SUPFAM" id="SSF46785">
    <property type="entry name" value="Winged helix' DNA-binding domain"/>
    <property type="match status" value="1"/>
</dbReference>
<dbReference type="RefSeq" id="WP_134214119.1">
    <property type="nucleotide sequence ID" value="NZ_QFFZ01000025.1"/>
</dbReference>
<dbReference type="OrthoDB" id="9798835at2"/>
<dbReference type="CDD" id="cd00090">
    <property type="entry name" value="HTH_ARSR"/>
    <property type="match status" value="1"/>
</dbReference>
<evidence type="ECO:0000256" key="3">
    <source>
        <dbReference type="ARBA" id="ARBA00023163"/>
    </source>
</evidence>
<keyword evidence="1" id="KW-0805">Transcription regulation</keyword>
<name>A0A4Y7RP93_9FIRM</name>
<dbReference type="EMBL" id="QFFZ01000025">
    <property type="protein sequence ID" value="TEB10492.1"/>
    <property type="molecule type" value="Genomic_DNA"/>
</dbReference>
<dbReference type="Gene3D" id="1.10.10.10">
    <property type="entry name" value="Winged helix-like DNA-binding domain superfamily/Winged helix DNA-binding domain"/>
    <property type="match status" value="1"/>
</dbReference>
<dbReference type="AlphaFoldDB" id="A0A4Y7RP93"/>
<accession>A0A4Y7RP93</accession>
<dbReference type="Pfam" id="PF01022">
    <property type="entry name" value="HTH_5"/>
    <property type="match status" value="1"/>
</dbReference>
<dbReference type="GO" id="GO:0003700">
    <property type="term" value="F:DNA-binding transcription factor activity"/>
    <property type="evidence" value="ECO:0007669"/>
    <property type="project" value="InterPro"/>
</dbReference>
<dbReference type="InterPro" id="IPR011991">
    <property type="entry name" value="ArsR-like_HTH"/>
</dbReference>
<dbReference type="PANTHER" id="PTHR33154:SF25">
    <property type="entry name" value="LMO0101 PROTEIN"/>
    <property type="match status" value="1"/>
</dbReference>
<evidence type="ECO:0000256" key="2">
    <source>
        <dbReference type="ARBA" id="ARBA00023125"/>
    </source>
</evidence>
<keyword evidence="3" id="KW-0804">Transcription</keyword>
<sequence>MVFENRQFREAVRVYKALGEPTRLKIVQLLLQHKELSCTDIIEHINVTACSTLSHHIKLLMDCGLLELRKEGTYHIYRLQVDLLKHYAPGVISD</sequence>
<dbReference type="GO" id="GO:0003677">
    <property type="term" value="F:DNA binding"/>
    <property type="evidence" value="ECO:0007669"/>
    <property type="project" value="UniProtKB-KW"/>
</dbReference>
<dbReference type="InterPro" id="IPR036390">
    <property type="entry name" value="WH_DNA-bd_sf"/>
</dbReference>
<organism evidence="5 6">
    <name type="scientific">Pelotomaculum propionicicum</name>
    <dbReference type="NCBI Taxonomy" id="258475"/>
    <lineage>
        <taxon>Bacteria</taxon>
        <taxon>Bacillati</taxon>
        <taxon>Bacillota</taxon>
        <taxon>Clostridia</taxon>
        <taxon>Eubacteriales</taxon>
        <taxon>Desulfotomaculaceae</taxon>
        <taxon>Pelotomaculum</taxon>
    </lineage>
</organism>
<dbReference type="PRINTS" id="PR00778">
    <property type="entry name" value="HTHARSR"/>
</dbReference>
<keyword evidence="2" id="KW-0238">DNA-binding</keyword>
<evidence type="ECO:0000313" key="5">
    <source>
        <dbReference type="EMBL" id="TEB10492.1"/>
    </source>
</evidence>
<comment type="caution">
    <text evidence="5">The sequence shown here is derived from an EMBL/GenBank/DDBJ whole genome shotgun (WGS) entry which is preliminary data.</text>
</comment>
<evidence type="ECO:0000313" key="6">
    <source>
        <dbReference type="Proteomes" id="UP000297597"/>
    </source>
</evidence>
<feature type="domain" description="HTH arsR-type" evidence="4">
    <location>
        <begin position="3"/>
        <end position="94"/>
    </location>
</feature>
<protein>
    <submittedName>
        <fullName evidence="5">Transcriptional repressor SdpR</fullName>
    </submittedName>
</protein>
<dbReference type="Proteomes" id="UP000297597">
    <property type="component" value="Unassembled WGS sequence"/>
</dbReference>
<proteinExistence type="predicted"/>
<dbReference type="InterPro" id="IPR001845">
    <property type="entry name" value="HTH_ArsR_DNA-bd_dom"/>
</dbReference>
<dbReference type="NCBIfam" id="NF033788">
    <property type="entry name" value="HTH_metalloreg"/>
    <property type="match status" value="1"/>
</dbReference>
<evidence type="ECO:0000259" key="4">
    <source>
        <dbReference type="PROSITE" id="PS50987"/>
    </source>
</evidence>
<gene>
    <name evidence="5" type="primary">sdpR_2</name>
    <name evidence="5" type="ORF">Pmgp_02291</name>
</gene>
<dbReference type="InterPro" id="IPR051081">
    <property type="entry name" value="HTH_MetalResp_TranReg"/>
</dbReference>